<keyword evidence="9" id="KW-1185">Reference proteome</keyword>
<feature type="domain" description="TF-B3" evidence="7">
    <location>
        <begin position="21"/>
        <end position="97"/>
    </location>
</feature>
<feature type="compositionally biased region" description="Basic residues" evidence="6">
    <location>
        <begin position="135"/>
        <end position="144"/>
    </location>
</feature>
<sequence>MRPPLTRFTALTRCDPLNQTIPKRFVTNVGGQIPEEVQLEVPNGKTYNIKIAREHDALVMGSGWANFASAYDLKQGDFLVFTYSGKSHFKVRMFDPSNCEKYFSCVVMDNTPTSFHMQSPTSKRSVEHCHTSSSHMRKTSKKKRTDSPSQKYAEDVNNKEPFNSVVFQKSWLVFPTGCNITSEQKRKIDALEQKIRPQIPLYITAMDMTSVSFGFLAISKDYVFKHLLDKNGTITISHPDGSKTWAITLGISTVGWYAHSTGWLDFIEDNRLREGHICIFEPSKSKGRVTLIFHPLEICSKKAPGFVPSSRSPMHGVSEPGYIVPRFTVLNDQQKHKVEDKVRAIGSPYHIFVLIAQTSNIIGKSCSMAFCSAYAKKYLQRGSDTMSLLHPQNSKKWEAEIEINNNRHKLGQGWRQFVSDNKLKVGDICLFQLMETKKLTMIVHIIPKQECT</sequence>
<dbReference type="CDD" id="cd10017">
    <property type="entry name" value="B3_DNA"/>
    <property type="match status" value="3"/>
</dbReference>
<evidence type="ECO:0000259" key="7">
    <source>
        <dbReference type="PROSITE" id="PS50863"/>
    </source>
</evidence>
<evidence type="ECO:0000313" key="8">
    <source>
        <dbReference type="EMBL" id="CAL4984241.1"/>
    </source>
</evidence>
<dbReference type="SMART" id="SM01019">
    <property type="entry name" value="B3"/>
    <property type="match status" value="3"/>
</dbReference>
<proteinExistence type="predicted"/>
<evidence type="ECO:0000256" key="5">
    <source>
        <dbReference type="ARBA" id="ARBA00023242"/>
    </source>
</evidence>
<dbReference type="InterPro" id="IPR015300">
    <property type="entry name" value="DNA-bd_pseudobarrel_sf"/>
</dbReference>
<reference evidence="8 9" key="2">
    <citation type="submission" date="2024-10" db="EMBL/GenBank/DDBJ databases">
        <authorList>
            <person name="Ryan C."/>
        </authorList>
    </citation>
    <scope>NUCLEOTIDE SEQUENCE [LARGE SCALE GENOMIC DNA]</scope>
</reference>
<dbReference type="SUPFAM" id="SSF101936">
    <property type="entry name" value="DNA-binding pseudobarrel domain"/>
    <property type="match status" value="3"/>
</dbReference>
<evidence type="ECO:0000256" key="2">
    <source>
        <dbReference type="ARBA" id="ARBA00023015"/>
    </source>
</evidence>
<dbReference type="GO" id="GO:0003677">
    <property type="term" value="F:DNA binding"/>
    <property type="evidence" value="ECO:0007669"/>
    <property type="project" value="UniProtKB-KW"/>
</dbReference>
<evidence type="ECO:0000313" key="9">
    <source>
        <dbReference type="Proteomes" id="UP001497457"/>
    </source>
</evidence>
<dbReference type="InterPro" id="IPR003340">
    <property type="entry name" value="B3_DNA-bd"/>
</dbReference>
<keyword evidence="3" id="KW-0238">DNA-binding</keyword>
<keyword evidence="4" id="KW-0804">Transcription</keyword>
<evidence type="ECO:0000256" key="1">
    <source>
        <dbReference type="ARBA" id="ARBA00004123"/>
    </source>
</evidence>
<feature type="domain" description="TF-B3" evidence="7">
    <location>
        <begin position="353"/>
        <end position="449"/>
    </location>
</feature>
<evidence type="ECO:0000256" key="3">
    <source>
        <dbReference type="ARBA" id="ARBA00023125"/>
    </source>
</evidence>
<gene>
    <name evidence="8" type="ORF">URODEC1_LOCUS57424</name>
</gene>
<organism evidence="8 9">
    <name type="scientific">Urochloa decumbens</name>
    <dbReference type="NCBI Taxonomy" id="240449"/>
    <lineage>
        <taxon>Eukaryota</taxon>
        <taxon>Viridiplantae</taxon>
        <taxon>Streptophyta</taxon>
        <taxon>Embryophyta</taxon>
        <taxon>Tracheophyta</taxon>
        <taxon>Spermatophyta</taxon>
        <taxon>Magnoliopsida</taxon>
        <taxon>Liliopsida</taxon>
        <taxon>Poales</taxon>
        <taxon>Poaceae</taxon>
        <taxon>PACMAD clade</taxon>
        <taxon>Panicoideae</taxon>
        <taxon>Panicodae</taxon>
        <taxon>Paniceae</taxon>
        <taxon>Melinidinae</taxon>
        <taxon>Urochloa</taxon>
    </lineage>
</organism>
<comment type="subcellular location">
    <subcellularLocation>
        <location evidence="1">Nucleus</location>
    </subcellularLocation>
</comment>
<accession>A0ABC9APX9</accession>
<feature type="domain" description="TF-B3" evidence="7">
    <location>
        <begin position="201"/>
        <end position="297"/>
    </location>
</feature>
<feature type="region of interest" description="Disordered" evidence="6">
    <location>
        <begin position="116"/>
        <end position="154"/>
    </location>
</feature>
<dbReference type="InterPro" id="IPR044837">
    <property type="entry name" value="REM16-like"/>
</dbReference>
<dbReference type="GO" id="GO:0005634">
    <property type="term" value="C:nucleus"/>
    <property type="evidence" value="ECO:0007669"/>
    <property type="project" value="UniProtKB-SubCell"/>
</dbReference>
<evidence type="ECO:0000256" key="6">
    <source>
        <dbReference type="SAM" id="MobiDB-lite"/>
    </source>
</evidence>
<dbReference type="Gene3D" id="2.40.330.10">
    <property type="entry name" value="DNA-binding pseudobarrel domain"/>
    <property type="match status" value="3"/>
</dbReference>
<keyword evidence="2" id="KW-0805">Transcription regulation</keyword>
<dbReference type="Pfam" id="PF02362">
    <property type="entry name" value="B3"/>
    <property type="match status" value="3"/>
</dbReference>
<keyword evidence="5" id="KW-0539">Nucleus</keyword>
<dbReference type="PANTHER" id="PTHR31391">
    <property type="entry name" value="B3 DOMAIN-CONTAINING PROTEIN OS11G0197600-RELATED"/>
    <property type="match status" value="1"/>
</dbReference>
<evidence type="ECO:0000256" key="4">
    <source>
        <dbReference type="ARBA" id="ARBA00023163"/>
    </source>
</evidence>
<protein>
    <recommendedName>
        <fullName evidence="7">TF-B3 domain-containing protein</fullName>
    </recommendedName>
</protein>
<dbReference type="Proteomes" id="UP001497457">
    <property type="component" value="Chromosome 22rd"/>
</dbReference>
<name>A0ABC9APX9_9POAL</name>
<dbReference type="PROSITE" id="PS50863">
    <property type="entry name" value="B3"/>
    <property type="match status" value="3"/>
</dbReference>
<dbReference type="EMBL" id="OZ075132">
    <property type="protein sequence ID" value="CAL4984241.1"/>
    <property type="molecule type" value="Genomic_DNA"/>
</dbReference>
<dbReference type="PANTHER" id="PTHR31391:SF140">
    <property type="entry name" value="B3 DOMAIN-CONTAINING PROTEIN OS12G0591400"/>
    <property type="match status" value="1"/>
</dbReference>
<dbReference type="AlphaFoldDB" id="A0ABC9APX9"/>
<reference evidence="9" key="1">
    <citation type="submission" date="2024-06" db="EMBL/GenBank/DDBJ databases">
        <authorList>
            <person name="Ryan C."/>
        </authorList>
    </citation>
    <scope>NUCLEOTIDE SEQUENCE [LARGE SCALE GENOMIC DNA]</scope>
</reference>